<accession>Q25625</accession>
<protein>
    <submittedName>
        <fullName evidence="1">AS1 protein</fullName>
    </submittedName>
</protein>
<dbReference type="EMBL" id="X84358">
    <property type="protein sequence ID" value="CAA59102.1"/>
    <property type="molecule type" value="mRNA"/>
</dbReference>
<evidence type="ECO:0000313" key="1">
    <source>
        <dbReference type="EMBL" id="CAA59102.1"/>
    </source>
</evidence>
<gene>
    <name evidence="1" type="primary">aS1</name>
</gene>
<dbReference type="AlphaFoldDB" id="Q25625"/>
<proteinExistence type="evidence at transcript level"/>
<organism evidence="1">
    <name type="scientific">Onchocerca volvulus</name>
    <dbReference type="NCBI Taxonomy" id="6282"/>
    <lineage>
        <taxon>Eukaryota</taxon>
        <taxon>Metazoa</taxon>
        <taxon>Ecdysozoa</taxon>
        <taxon>Nematoda</taxon>
        <taxon>Chromadorea</taxon>
        <taxon>Rhabditida</taxon>
        <taxon>Spirurina</taxon>
        <taxon>Spiruromorpha</taxon>
        <taxon>Filarioidea</taxon>
        <taxon>Onchocercidae</taxon>
        <taxon>Onchocerca</taxon>
    </lineage>
</organism>
<reference evidence="1" key="1">
    <citation type="journal article" date="1995" name="Trop. Med. Parasitol.">
        <title>A putative protein related to human chemokines encoded antisense to the cDNA of an Onchocerca volvulus antigen.</title>
        <authorList>
            <person name="Erttmann K.D."/>
            <person name="Buettner D.W."/>
            <person name="Gallin M.Y."/>
        </authorList>
    </citation>
    <scope>NUCLEOTIDE SEQUENCE</scope>
</reference>
<sequence length="95" mass="11098">MADILLMFSGNQISLILLQKAVCNPFEFLVGDDFGGVRECCFQFFLSFFIQRLIFSNDVSSCLLKFFHIKLLSIFWSQRSYLGNYLIDKCFSVWL</sequence>
<name>Q25625_ONCVO</name>